<dbReference type="AlphaFoldDB" id="A0AAD6IYN7"/>
<feature type="region of interest" description="Disordered" evidence="1">
    <location>
        <begin position="375"/>
        <end position="394"/>
    </location>
</feature>
<sequence length="394" mass="43963">MANAHGISCDENTRVSLTYKGQFIVSAKRIRSVAKEIYDKINAELSGDNRIRLGGEEDSDDKPVLGYTLERSWGILFKCADMTGIQDRTCVDTRTEDETDRMGMASEKSETFMHASTSVTTSAILRSHVGVVFAILGGVAFLIIVTAIAAHIYLRCGNTLSHHLGDGHHRYGMVEFGGFDAESIEPIKRDSGAFLPGDVVIPDISALTARKIRDTSAELTPPTTPERPRLTAIYHWYRPKEDPIASENTPEISSVEQEILAAAPDPLCVPYRHRLPLEYNKELPFPPNNGSEQDSTYSKRLGSQSVPAESQDPKLISFENLENWKTRVRKELWKGGVAVRRQTALGLSIISAYREEPQDTQQDGEEQDTEMFLWKPLPRPPMERDWNKSAAAMV</sequence>
<dbReference type="PANTHER" id="PTHR37490:SF1">
    <property type="entry name" value="GLYCOSYLTRANSFERASE 2-LIKE DOMAIN-CONTAINING PROTEIN"/>
    <property type="match status" value="1"/>
</dbReference>
<evidence type="ECO:0000256" key="1">
    <source>
        <dbReference type="SAM" id="MobiDB-lite"/>
    </source>
</evidence>
<evidence type="ECO:0000313" key="4">
    <source>
        <dbReference type="Proteomes" id="UP001221413"/>
    </source>
</evidence>
<keyword evidence="2" id="KW-0812">Transmembrane</keyword>
<gene>
    <name evidence="3" type="ORF">Dda_6891</name>
</gene>
<dbReference type="EMBL" id="JAQGDS010000008">
    <property type="protein sequence ID" value="KAJ6258837.1"/>
    <property type="molecule type" value="Genomic_DNA"/>
</dbReference>
<dbReference type="Proteomes" id="UP001221413">
    <property type="component" value="Unassembled WGS sequence"/>
</dbReference>
<accession>A0AAD6IYN7</accession>
<feature type="region of interest" description="Disordered" evidence="1">
    <location>
        <begin position="281"/>
        <end position="311"/>
    </location>
</feature>
<name>A0AAD6IYN7_DREDA</name>
<reference evidence="3" key="1">
    <citation type="submission" date="2023-01" db="EMBL/GenBank/DDBJ databases">
        <title>The chitinases involved in constricting ring structure development in the nematode-trapping fungus Drechslerella dactyloides.</title>
        <authorList>
            <person name="Wang R."/>
            <person name="Zhang L."/>
            <person name="Tang P."/>
            <person name="Li S."/>
            <person name="Liang L."/>
        </authorList>
    </citation>
    <scope>NUCLEOTIDE SEQUENCE</scope>
    <source>
        <strain evidence="3">YMF1.00031</strain>
    </source>
</reference>
<protein>
    <submittedName>
        <fullName evidence="3">Uncharacterized protein</fullName>
    </submittedName>
</protein>
<organism evidence="3 4">
    <name type="scientific">Drechslerella dactyloides</name>
    <name type="common">Nematode-trapping fungus</name>
    <name type="synonym">Arthrobotrys dactyloides</name>
    <dbReference type="NCBI Taxonomy" id="74499"/>
    <lineage>
        <taxon>Eukaryota</taxon>
        <taxon>Fungi</taxon>
        <taxon>Dikarya</taxon>
        <taxon>Ascomycota</taxon>
        <taxon>Pezizomycotina</taxon>
        <taxon>Orbiliomycetes</taxon>
        <taxon>Orbiliales</taxon>
        <taxon>Orbiliaceae</taxon>
        <taxon>Drechslerella</taxon>
    </lineage>
</organism>
<evidence type="ECO:0000256" key="2">
    <source>
        <dbReference type="SAM" id="Phobius"/>
    </source>
</evidence>
<dbReference type="PANTHER" id="PTHR37490">
    <property type="entry name" value="EXPRESSED PROTEIN"/>
    <property type="match status" value="1"/>
</dbReference>
<feature type="compositionally biased region" description="Polar residues" evidence="1">
    <location>
        <begin position="288"/>
        <end position="308"/>
    </location>
</feature>
<comment type="caution">
    <text evidence="3">The sequence shown here is derived from an EMBL/GenBank/DDBJ whole genome shotgun (WGS) entry which is preliminary data.</text>
</comment>
<keyword evidence="4" id="KW-1185">Reference proteome</keyword>
<keyword evidence="2" id="KW-0472">Membrane</keyword>
<evidence type="ECO:0000313" key="3">
    <source>
        <dbReference type="EMBL" id="KAJ6258837.1"/>
    </source>
</evidence>
<proteinExistence type="predicted"/>
<feature type="transmembrane region" description="Helical" evidence="2">
    <location>
        <begin position="131"/>
        <end position="154"/>
    </location>
</feature>
<keyword evidence="2" id="KW-1133">Transmembrane helix</keyword>